<dbReference type="EMBL" id="UINC01027143">
    <property type="protein sequence ID" value="SVB05892.1"/>
    <property type="molecule type" value="Genomic_DNA"/>
</dbReference>
<sequence>MKIKYLLLILFLFLAGCTKNEPGWETGQVFRKDKLSPPIGNG</sequence>
<dbReference type="PROSITE" id="PS51257">
    <property type="entry name" value="PROKAR_LIPOPROTEIN"/>
    <property type="match status" value="1"/>
</dbReference>
<organism evidence="1">
    <name type="scientific">marine metagenome</name>
    <dbReference type="NCBI Taxonomy" id="408172"/>
    <lineage>
        <taxon>unclassified sequences</taxon>
        <taxon>metagenomes</taxon>
        <taxon>ecological metagenomes</taxon>
    </lineage>
</organism>
<evidence type="ECO:0000313" key="1">
    <source>
        <dbReference type="EMBL" id="SVB05892.1"/>
    </source>
</evidence>
<evidence type="ECO:0008006" key="2">
    <source>
        <dbReference type="Google" id="ProtNLM"/>
    </source>
</evidence>
<gene>
    <name evidence="1" type="ORF">METZ01_LOCUS158746</name>
</gene>
<proteinExistence type="predicted"/>
<protein>
    <recommendedName>
        <fullName evidence="2">Lipoprotein</fullName>
    </recommendedName>
</protein>
<dbReference type="AlphaFoldDB" id="A0A382AXU8"/>
<accession>A0A382AXU8</accession>
<reference evidence="1" key="1">
    <citation type="submission" date="2018-05" db="EMBL/GenBank/DDBJ databases">
        <authorList>
            <person name="Lanie J.A."/>
            <person name="Ng W.-L."/>
            <person name="Kazmierczak K.M."/>
            <person name="Andrzejewski T.M."/>
            <person name="Davidsen T.M."/>
            <person name="Wayne K.J."/>
            <person name="Tettelin H."/>
            <person name="Glass J.I."/>
            <person name="Rusch D."/>
            <person name="Podicherti R."/>
            <person name="Tsui H.-C.T."/>
            <person name="Winkler M.E."/>
        </authorList>
    </citation>
    <scope>NUCLEOTIDE SEQUENCE</scope>
</reference>
<feature type="non-terminal residue" evidence="1">
    <location>
        <position position="1"/>
    </location>
</feature>
<name>A0A382AXU8_9ZZZZ</name>
<feature type="non-terminal residue" evidence="1">
    <location>
        <position position="42"/>
    </location>
</feature>